<reference evidence="1" key="1">
    <citation type="submission" date="2023-10" db="EMBL/GenBank/DDBJ databases">
        <authorList>
            <person name="Chen Y."/>
            <person name="Shah S."/>
            <person name="Dougan E. K."/>
            <person name="Thang M."/>
            <person name="Chan C."/>
        </authorList>
    </citation>
    <scope>NUCLEOTIDE SEQUENCE [LARGE SCALE GENOMIC DNA]</scope>
</reference>
<evidence type="ECO:0000313" key="1">
    <source>
        <dbReference type="EMBL" id="CAK0896289.1"/>
    </source>
</evidence>
<sequence length="257" mass="29362">MFDQTHGRVLRTVPNKIIWDSLESEFRTDRDIARILASQTHPVMMVPAYNQHPVVIEARQQGRQPPIPLGFYLDGVQYISQAAGRSDTALGFWIINMLSGRRHFISALKGQDLCQCGRRGHCSRFPVMHHVRWQLRAMQRGAVPTLLRDGQSPCPEQWPPGKRLPYTAIMRYIKGDWAEHTHTLGSMPWGAAWNPCQFCWLEKNQLHDCDDALCDPDPPWPLKDRGSHERLISKDIVINDVVLNVGDRLCPSESLPD</sequence>
<accession>A0ABN9X9V1</accession>
<gene>
    <name evidence="1" type="ORF">PCOR1329_LOCUS74792</name>
</gene>
<comment type="caution">
    <text evidence="1">The sequence shown here is derived from an EMBL/GenBank/DDBJ whole genome shotgun (WGS) entry which is preliminary data.</text>
</comment>
<dbReference type="Proteomes" id="UP001189429">
    <property type="component" value="Unassembled WGS sequence"/>
</dbReference>
<protein>
    <submittedName>
        <fullName evidence="1">Uncharacterized protein</fullName>
    </submittedName>
</protein>
<name>A0ABN9X9V1_9DINO</name>
<keyword evidence="2" id="KW-1185">Reference proteome</keyword>
<evidence type="ECO:0000313" key="2">
    <source>
        <dbReference type="Proteomes" id="UP001189429"/>
    </source>
</evidence>
<organism evidence="1 2">
    <name type="scientific">Prorocentrum cordatum</name>
    <dbReference type="NCBI Taxonomy" id="2364126"/>
    <lineage>
        <taxon>Eukaryota</taxon>
        <taxon>Sar</taxon>
        <taxon>Alveolata</taxon>
        <taxon>Dinophyceae</taxon>
        <taxon>Prorocentrales</taxon>
        <taxon>Prorocentraceae</taxon>
        <taxon>Prorocentrum</taxon>
    </lineage>
</organism>
<dbReference type="EMBL" id="CAUYUJ010020168">
    <property type="protein sequence ID" value="CAK0896289.1"/>
    <property type="molecule type" value="Genomic_DNA"/>
</dbReference>
<proteinExistence type="predicted"/>
<feature type="non-terminal residue" evidence="1">
    <location>
        <position position="257"/>
    </location>
</feature>